<reference evidence="2 3" key="1">
    <citation type="journal article" date="2023" name="IScience">
        <title>Expanded male sex-determining region conserved during the evolution of homothallism in the green alga Volvox.</title>
        <authorList>
            <person name="Yamamoto K."/>
            <person name="Matsuzaki R."/>
            <person name="Mahakham W."/>
            <person name="Heman W."/>
            <person name="Sekimoto H."/>
            <person name="Kawachi M."/>
            <person name="Minakuchi Y."/>
            <person name="Toyoda A."/>
            <person name="Nozaki H."/>
        </authorList>
    </citation>
    <scope>NUCLEOTIDE SEQUENCE [LARGE SCALE GENOMIC DNA]</scope>
    <source>
        <strain evidence="2 3">NIES-4468</strain>
    </source>
</reference>
<organism evidence="2 3">
    <name type="scientific">Volvox africanus</name>
    <dbReference type="NCBI Taxonomy" id="51714"/>
    <lineage>
        <taxon>Eukaryota</taxon>
        <taxon>Viridiplantae</taxon>
        <taxon>Chlorophyta</taxon>
        <taxon>core chlorophytes</taxon>
        <taxon>Chlorophyceae</taxon>
        <taxon>CS clade</taxon>
        <taxon>Chlamydomonadales</taxon>
        <taxon>Volvocaceae</taxon>
        <taxon>Volvox</taxon>
    </lineage>
</organism>
<dbReference type="Proteomes" id="UP001165090">
    <property type="component" value="Unassembled WGS sequence"/>
</dbReference>
<proteinExistence type="predicted"/>
<sequence length="99" mass="10974">MDHSVSCSETRIIQIAEGEIAEGEIVERMLPRLPDWAHARFIQWEAGFFALYFPGGPIPLALLTGSRFSPILAHEFNLKLPPPEDAGHPKDDSQPEGIP</sequence>
<gene>
    <name evidence="2" type="ORF">VaNZ11_016535</name>
</gene>
<protein>
    <submittedName>
        <fullName evidence="2">Uncharacterized protein</fullName>
    </submittedName>
</protein>
<name>A0ABQ5SP53_9CHLO</name>
<keyword evidence="3" id="KW-1185">Reference proteome</keyword>
<comment type="caution">
    <text evidence="2">The sequence shown here is derived from an EMBL/GenBank/DDBJ whole genome shotgun (WGS) entry which is preliminary data.</text>
</comment>
<accession>A0ABQ5SP53</accession>
<dbReference type="EMBL" id="BSDZ01000112">
    <property type="protein sequence ID" value="GLI71411.1"/>
    <property type="molecule type" value="Genomic_DNA"/>
</dbReference>
<evidence type="ECO:0000313" key="3">
    <source>
        <dbReference type="Proteomes" id="UP001165090"/>
    </source>
</evidence>
<feature type="region of interest" description="Disordered" evidence="1">
    <location>
        <begin position="79"/>
        <end position="99"/>
    </location>
</feature>
<evidence type="ECO:0000256" key="1">
    <source>
        <dbReference type="SAM" id="MobiDB-lite"/>
    </source>
</evidence>
<evidence type="ECO:0000313" key="2">
    <source>
        <dbReference type="EMBL" id="GLI71411.1"/>
    </source>
</evidence>